<organism evidence="1 2">
    <name type="scientific">Laetiporus sulphureus 93-53</name>
    <dbReference type="NCBI Taxonomy" id="1314785"/>
    <lineage>
        <taxon>Eukaryota</taxon>
        <taxon>Fungi</taxon>
        <taxon>Dikarya</taxon>
        <taxon>Basidiomycota</taxon>
        <taxon>Agaricomycotina</taxon>
        <taxon>Agaricomycetes</taxon>
        <taxon>Polyporales</taxon>
        <taxon>Laetiporus</taxon>
    </lineage>
</organism>
<sequence>MSDQMTRMLGGARMDVQVQVLSPEVRMEDKFLPMKDEDMNLRGLYLHSQECYTEEDLTDNRNAHGSGVTRGLVARHRHVPEWNRWAEMACVAPCPGHFCTRSCAHTFPEKATVEDAPEGTAFGLGRLMEGEERTAATLSATGMHSLSEGHHRKLQPIRIELNDGMSELSAAKRAHLSHPLINGADPAYQDSSLFLIIEVVETAQAKAIYWRHATLLASAASLESGMKCPCFG</sequence>
<gene>
    <name evidence="1" type="ORF">LAESUDRAFT_750854</name>
</gene>
<evidence type="ECO:0000313" key="2">
    <source>
        <dbReference type="Proteomes" id="UP000076871"/>
    </source>
</evidence>
<keyword evidence="2" id="KW-1185">Reference proteome</keyword>
<accession>A0A165DHR4</accession>
<dbReference type="GeneID" id="63828657"/>
<dbReference type="RefSeq" id="XP_040762645.1">
    <property type="nucleotide sequence ID" value="XM_040911629.1"/>
</dbReference>
<reference evidence="1 2" key="1">
    <citation type="journal article" date="2016" name="Mol. Biol. Evol.">
        <title>Comparative Genomics of Early-Diverging Mushroom-Forming Fungi Provides Insights into the Origins of Lignocellulose Decay Capabilities.</title>
        <authorList>
            <person name="Nagy L.G."/>
            <person name="Riley R."/>
            <person name="Tritt A."/>
            <person name="Adam C."/>
            <person name="Daum C."/>
            <person name="Floudas D."/>
            <person name="Sun H."/>
            <person name="Yadav J.S."/>
            <person name="Pangilinan J."/>
            <person name="Larsson K.H."/>
            <person name="Matsuura K."/>
            <person name="Barry K."/>
            <person name="Labutti K."/>
            <person name="Kuo R."/>
            <person name="Ohm R.A."/>
            <person name="Bhattacharya S.S."/>
            <person name="Shirouzu T."/>
            <person name="Yoshinaga Y."/>
            <person name="Martin F.M."/>
            <person name="Grigoriev I.V."/>
            <person name="Hibbett D.S."/>
        </authorList>
    </citation>
    <scope>NUCLEOTIDE SEQUENCE [LARGE SCALE GENOMIC DNA]</scope>
    <source>
        <strain evidence="1 2">93-53</strain>
    </source>
</reference>
<dbReference type="AlphaFoldDB" id="A0A165DHR4"/>
<evidence type="ECO:0000313" key="1">
    <source>
        <dbReference type="EMBL" id="KZT04905.1"/>
    </source>
</evidence>
<dbReference type="InParanoid" id="A0A165DHR4"/>
<dbReference type="EMBL" id="KV427633">
    <property type="protein sequence ID" value="KZT04905.1"/>
    <property type="molecule type" value="Genomic_DNA"/>
</dbReference>
<name>A0A165DHR4_9APHY</name>
<proteinExistence type="predicted"/>
<protein>
    <submittedName>
        <fullName evidence="1">Uncharacterized protein</fullName>
    </submittedName>
</protein>
<dbReference type="Proteomes" id="UP000076871">
    <property type="component" value="Unassembled WGS sequence"/>
</dbReference>